<evidence type="ECO:0000313" key="7">
    <source>
        <dbReference type="Proteomes" id="UP000217199"/>
    </source>
</evidence>
<dbReference type="InterPro" id="IPR050641">
    <property type="entry name" value="RIFMO-like"/>
</dbReference>
<dbReference type="InterPro" id="IPR002938">
    <property type="entry name" value="FAD-bd"/>
</dbReference>
<reference evidence="6 7" key="1">
    <citation type="journal article" date="2017" name="Mol. Ecol.">
        <title>Comparative and population genomic landscape of Phellinus noxius: A hypervariable fungus causing root rot in trees.</title>
        <authorList>
            <person name="Chung C.L."/>
            <person name="Lee T.J."/>
            <person name="Akiba M."/>
            <person name="Lee H.H."/>
            <person name="Kuo T.H."/>
            <person name="Liu D."/>
            <person name="Ke H.M."/>
            <person name="Yokoi T."/>
            <person name="Roa M.B."/>
            <person name="Lu M.J."/>
            <person name="Chang Y.Y."/>
            <person name="Ann P.J."/>
            <person name="Tsai J.N."/>
            <person name="Chen C.Y."/>
            <person name="Tzean S.S."/>
            <person name="Ota Y."/>
            <person name="Hattori T."/>
            <person name="Sahashi N."/>
            <person name="Liou R.F."/>
            <person name="Kikuchi T."/>
            <person name="Tsai I.J."/>
        </authorList>
    </citation>
    <scope>NUCLEOTIDE SEQUENCE [LARGE SCALE GENOMIC DNA]</scope>
    <source>
        <strain evidence="6 7">FFPRI411160</strain>
    </source>
</reference>
<evidence type="ECO:0000256" key="1">
    <source>
        <dbReference type="ARBA" id="ARBA00001974"/>
    </source>
</evidence>
<evidence type="ECO:0000313" key="6">
    <source>
        <dbReference type="EMBL" id="PAV20252.1"/>
    </source>
</evidence>
<dbReference type="OrthoDB" id="2690153at2759"/>
<dbReference type="InterPro" id="IPR036188">
    <property type="entry name" value="FAD/NAD-bd_sf"/>
</dbReference>
<keyword evidence="7" id="KW-1185">Reference proteome</keyword>
<evidence type="ECO:0000256" key="2">
    <source>
        <dbReference type="ARBA" id="ARBA00022630"/>
    </source>
</evidence>
<evidence type="ECO:0000259" key="5">
    <source>
        <dbReference type="Pfam" id="PF01494"/>
    </source>
</evidence>
<name>A0A286UL06_9AGAM</name>
<dbReference type="EMBL" id="NBII01000004">
    <property type="protein sequence ID" value="PAV20252.1"/>
    <property type="molecule type" value="Genomic_DNA"/>
</dbReference>
<sequence length="607" mass="67836">MLCMMPGTISNPGLQLLEPKFRVNVTYLPSMALHSVLIAGSGPAGLTLALSLVQNGISVRIIEKEPTHHISERGTGIMPRTLEIEHFLGVKADIVKISSSKPIVHFFDEADPRVWVRSIDMVEQVDPTPAFPITRGVLLGQYRHQRVLRSHIERLGVKVELGSTLIGFTQERDGVIAEIVKNVNGKEVKESAEFKYIIGADGGRSTVRKGMGVDFVGNTDEATKMYLVDAEIEGFESVSRCVGKVKDSDFYIFGTEGSRVEMRGTGVVDKYRLLFINPIQELVELGTHEIVQSELTRLTKRPELRVRKVTWQALWRANLRIASNFKVGNAFVIGDAAHTHSPTGAQGMNSSIQDAFNLGWKLALVLKGHSPLSLLDSYENERIPVIAEMLKITTELHNRTFYSDEVKKQIRSQLKSVLKESPYYRNRKLFQLDINYRWSSVVYDERFSEVTQSTERSAYGVAGHDLRAGDRAPDAPGLVQILPKDSNGSVSRLFDVFKPTKHTILIYIPSLSFKDDFSLLNSLRWIDHDLLQTAIIIPPDTDTKFSPSIPVDFVFKDADGHAFKGYGLEKLSEHPTIVIVRPDSIIGSFAYSISGVEKYAQAVFNTY</sequence>
<keyword evidence="2" id="KW-0285">Flavoprotein</keyword>
<proteinExistence type="predicted"/>
<accession>A0A286UL06</accession>
<comment type="cofactor">
    <cofactor evidence="1">
        <name>FAD</name>
        <dbReference type="ChEBI" id="CHEBI:57692"/>
    </cofactor>
</comment>
<evidence type="ECO:0000256" key="3">
    <source>
        <dbReference type="ARBA" id="ARBA00022827"/>
    </source>
</evidence>
<feature type="domain" description="FAD-binding" evidence="5">
    <location>
        <begin position="35"/>
        <end position="391"/>
    </location>
</feature>
<dbReference type="Gene3D" id="3.50.50.60">
    <property type="entry name" value="FAD/NAD(P)-binding domain"/>
    <property type="match status" value="1"/>
</dbReference>
<dbReference type="Gene3D" id="3.30.70.2450">
    <property type="match status" value="1"/>
</dbReference>
<evidence type="ECO:0000256" key="4">
    <source>
        <dbReference type="ARBA" id="ARBA00023002"/>
    </source>
</evidence>
<dbReference type="GO" id="GO:0016709">
    <property type="term" value="F:oxidoreductase activity, acting on paired donors, with incorporation or reduction of molecular oxygen, NAD(P)H as one donor, and incorporation of one atom of oxygen"/>
    <property type="evidence" value="ECO:0007669"/>
    <property type="project" value="UniProtKB-ARBA"/>
</dbReference>
<dbReference type="PANTHER" id="PTHR43004:SF19">
    <property type="entry name" value="BINDING MONOOXYGENASE, PUTATIVE (JCVI)-RELATED"/>
    <property type="match status" value="1"/>
</dbReference>
<comment type="caution">
    <text evidence="6">The sequence shown here is derived from an EMBL/GenBank/DDBJ whole genome shotgun (WGS) entry which is preliminary data.</text>
</comment>
<organism evidence="6 7">
    <name type="scientific">Pyrrhoderma noxium</name>
    <dbReference type="NCBI Taxonomy" id="2282107"/>
    <lineage>
        <taxon>Eukaryota</taxon>
        <taxon>Fungi</taxon>
        <taxon>Dikarya</taxon>
        <taxon>Basidiomycota</taxon>
        <taxon>Agaricomycotina</taxon>
        <taxon>Agaricomycetes</taxon>
        <taxon>Hymenochaetales</taxon>
        <taxon>Hymenochaetaceae</taxon>
        <taxon>Pyrrhoderma</taxon>
    </lineage>
</organism>
<dbReference type="InParanoid" id="A0A286UL06"/>
<dbReference type="Proteomes" id="UP000217199">
    <property type="component" value="Unassembled WGS sequence"/>
</dbReference>
<dbReference type="PRINTS" id="PR00420">
    <property type="entry name" value="RNGMNOXGNASE"/>
</dbReference>
<gene>
    <name evidence="6" type="ORF">PNOK_0518600</name>
</gene>
<keyword evidence="4" id="KW-0560">Oxidoreductase</keyword>
<dbReference type="AlphaFoldDB" id="A0A286UL06"/>
<keyword evidence="3" id="KW-0274">FAD</keyword>
<dbReference type="STRING" id="2282107.A0A286UL06"/>
<protein>
    <recommendedName>
        <fullName evidence="5">FAD-binding domain-containing protein</fullName>
    </recommendedName>
</protein>
<dbReference type="GO" id="GO:0071949">
    <property type="term" value="F:FAD binding"/>
    <property type="evidence" value="ECO:0007669"/>
    <property type="project" value="InterPro"/>
</dbReference>
<dbReference type="PANTHER" id="PTHR43004">
    <property type="entry name" value="TRK SYSTEM POTASSIUM UPTAKE PROTEIN"/>
    <property type="match status" value="1"/>
</dbReference>
<dbReference type="Pfam" id="PF01494">
    <property type="entry name" value="FAD_binding_3"/>
    <property type="match status" value="1"/>
</dbReference>
<dbReference type="SUPFAM" id="SSF51905">
    <property type="entry name" value="FAD/NAD(P)-binding domain"/>
    <property type="match status" value="1"/>
</dbReference>